<dbReference type="AlphaFoldDB" id="A0A1H3EN99"/>
<dbReference type="PANTHER" id="PTHR12277:SF81">
    <property type="entry name" value="PROTEIN ABHD13"/>
    <property type="match status" value="1"/>
</dbReference>
<dbReference type="InterPro" id="IPR029058">
    <property type="entry name" value="AB_hydrolase_fold"/>
</dbReference>
<dbReference type="Gene3D" id="3.40.50.1820">
    <property type="entry name" value="alpha/beta hydrolase"/>
    <property type="match status" value="1"/>
</dbReference>
<dbReference type="STRING" id="651662.SAMN04488069_103230"/>
<reference evidence="3" key="1">
    <citation type="submission" date="2016-10" db="EMBL/GenBank/DDBJ databases">
        <authorList>
            <person name="Varghese N."/>
            <person name="Submissions S."/>
        </authorList>
    </citation>
    <scope>NUCLEOTIDE SEQUENCE [LARGE SCALE GENOMIC DNA]</scope>
    <source>
        <strain evidence="3">CGMCC 1.8975</strain>
    </source>
</reference>
<name>A0A1H3EN99_9BACT</name>
<accession>A0A1H3EN99</accession>
<feature type="domain" description="AB hydrolase-1" evidence="1">
    <location>
        <begin position="87"/>
        <end position="161"/>
    </location>
</feature>
<evidence type="ECO:0000313" key="2">
    <source>
        <dbReference type="EMBL" id="SDX80243.1"/>
    </source>
</evidence>
<evidence type="ECO:0000313" key="3">
    <source>
        <dbReference type="Proteomes" id="UP000199249"/>
    </source>
</evidence>
<dbReference type="PANTHER" id="PTHR12277">
    <property type="entry name" value="ALPHA/BETA HYDROLASE DOMAIN-CONTAINING PROTEIN"/>
    <property type="match status" value="1"/>
</dbReference>
<gene>
    <name evidence="2" type="ORF">SAMN04488069_103230</name>
</gene>
<protein>
    <recommendedName>
        <fullName evidence="1">AB hydrolase-1 domain-containing protein</fullName>
    </recommendedName>
</protein>
<dbReference type="Proteomes" id="UP000199249">
    <property type="component" value="Unassembled WGS sequence"/>
</dbReference>
<dbReference type="OrthoDB" id="9777090at2"/>
<dbReference type="Pfam" id="PF00561">
    <property type="entry name" value="Abhydrolase_1"/>
    <property type="match status" value="1"/>
</dbReference>
<keyword evidence="3" id="KW-1185">Reference proteome</keyword>
<sequence length="274" mass="30401">MKQYLLIILTLVLSLPVYALRPNRTYAYTPDSLGLSYRTARIETPDHFQLNSWIIEPRNGRDQHVTIVVAEGDAGNMGQLLFHAKMLADVGYRVLLFDYRGFGHSSDFAIDQQRLYYTEFAVDLRAAFLYARQQFPQSRTGIFGFSMGTIMATHVAATAQPDFLIGEGYVVDPVTLVAAIKQVKNKAVTLPPEAATYSTLLRQIRCPMLLVAGTKDTNTPVADSRRIVQAAHHRQRKLITFEGAHGEGLTALSSTPGQYGDLYAAAVQSFLAKK</sequence>
<evidence type="ECO:0000259" key="1">
    <source>
        <dbReference type="Pfam" id="PF00561"/>
    </source>
</evidence>
<organism evidence="2 3">
    <name type="scientific">Hymenobacter psychrophilus</name>
    <dbReference type="NCBI Taxonomy" id="651662"/>
    <lineage>
        <taxon>Bacteria</taxon>
        <taxon>Pseudomonadati</taxon>
        <taxon>Bacteroidota</taxon>
        <taxon>Cytophagia</taxon>
        <taxon>Cytophagales</taxon>
        <taxon>Hymenobacteraceae</taxon>
        <taxon>Hymenobacter</taxon>
    </lineage>
</organism>
<dbReference type="InterPro" id="IPR000073">
    <property type="entry name" value="AB_hydrolase_1"/>
</dbReference>
<proteinExistence type="predicted"/>
<dbReference type="EMBL" id="FNOV01000003">
    <property type="protein sequence ID" value="SDX80243.1"/>
    <property type="molecule type" value="Genomic_DNA"/>
</dbReference>
<dbReference type="SUPFAM" id="SSF53474">
    <property type="entry name" value="alpha/beta-Hydrolases"/>
    <property type="match status" value="1"/>
</dbReference>
<dbReference type="RefSeq" id="WP_092738547.1">
    <property type="nucleotide sequence ID" value="NZ_FNOV01000003.1"/>
</dbReference>